<dbReference type="SUPFAM" id="SSF52283">
    <property type="entry name" value="Formate/glycerate dehydrogenase catalytic domain-like"/>
    <property type="match status" value="1"/>
</dbReference>
<evidence type="ECO:0000256" key="2">
    <source>
        <dbReference type="ARBA" id="ARBA00023002"/>
    </source>
</evidence>
<dbReference type="PANTHER" id="PTHR43333:SF1">
    <property type="entry name" value="D-ISOMER SPECIFIC 2-HYDROXYACID DEHYDROGENASE NAD-BINDING DOMAIN-CONTAINING PROTEIN"/>
    <property type="match status" value="1"/>
</dbReference>
<evidence type="ECO:0000256" key="3">
    <source>
        <dbReference type="ARBA" id="ARBA00023027"/>
    </source>
</evidence>
<evidence type="ECO:0000256" key="4">
    <source>
        <dbReference type="RuleBase" id="RU003719"/>
    </source>
</evidence>
<evidence type="ECO:0000313" key="7">
    <source>
        <dbReference type="EMBL" id="MBM6616437.1"/>
    </source>
</evidence>
<dbReference type="SUPFAM" id="SSF51735">
    <property type="entry name" value="NAD(P)-binding Rossmann-fold domains"/>
    <property type="match status" value="1"/>
</dbReference>
<protein>
    <submittedName>
        <fullName evidence="7">D-2-hydroxyacid dehydrogenase</fullName>
    </submittedName>
</protein>
<dbReference type="RefSeq" id="WP_204201830.1">
    <property type="nucleotide sequence ID" value="NZ_JAFELM010000013.1"/>
</dbReference>
<name>A0ABS2DDB3_9BACI</name>
<evidence type="ECO:0000259" key="5">
    <source>
        <dbReference type="Pfam" id="PF00389"/>
    </source>
</evidence>
<sequence length="315" mass="35734">MNIVTTLSVNEKKQNDLMSLFKNEAFHFFSNAVEPTGELKEADVVVTYGDDITPEMIKIAEKLKWIMVMSAGVDKLPFQEIKKRNILVTNVRGIHKIPMAEYTMGMMLQVSKHLQQVTEQEKSHEWKRLSMNELYQKNVCIIGVGAIGGQIAKLCKAFGMNTYGINTSGKEVEFVDEVGTMDRLEEFLAHADFVVSILPSTQDTKYLLTKRHFQLMQETSIFINIGRGDVIQESVLLEVLNEKLIGHAILDVFENEPLAKDHPFWGMDNVTVTPHISSITSRYLPRAFAIFEENLRTFKSGGKTLINQVNVDRGY</sequence>
<comment type="caution">
    <text evidence="7">The sequence shown here is derived from an EMBL/GenBank/DDBJ whole genome shotgun (WGS) entry which is preliminary data.</text>
</comment>
<dbReference type="Gene3D" id="3.40.50.720">
    <property type="entry name" value="NAD(P)-binding Rossmann-like Domain"/>
    <property type="match status" value="2"/>
</dbReference>
<dbReference type="Pfam" id="PF02826">
    <property type="entry name" value="2-Hacid_dh_C"/>
    <property type="match status" value="1"/>
</dbReference>
<feature type="domain" description="D-isomer specific 2-hydroxyacid dehydrogenase catalytic" evidence="5">
    <location>
        <begin position="38"/>
        <end position="310"/>
    </location>
</feature>
<feature type="domain" description="D-isomer specific 2-hydroxyacid dehydrogenase NAD-binding" evidence="6">
    <location>
        <begin position="104"/>
        <end position="277"/>
    </location>
</feature>
<evidence type="ECO:0000256" key="1">
    <source>
        <dbReference type="ARBA" id="ARBA00005854"/>
    </source>
</evidence>
<keyword evidence="8" id="KW-1185">Reference proteome</keyword>
<dbReference type="Pfam" id="PF00389">
    <property type="entry name" value="2-Hacid_dh"/>
    <property type="match status" value="1"/>
</dbReference>
<dbReference type="CDD" id="cd05300">
    <property type="entry name" value="2-Hacid_dh_1"/>
    <property type="match status" value="1"/>
</dbReference>
<dbReference type="InterPro" id="IPR006140">
    <property type="entry name" value="D-isomer_DH_NAD-bd"/>
</dbReference>
<gene>
    <name evidence="7" type="ORF">JR050_01915</name>
</gene>
<dbReference type="Proteomes" id="UP001518925">
    <property type="component" value="Unassembled WGS sequence"/>
</dbReference>
<evidence type="ECO:0000313" key="8">
    <source>
        <dbReference type="Proteomes" id="UP001518925"/>
    </source>
</evidence>
<dbReference type="InterPro" id="IPR036291">
    <property type="entry name" value="NAD(P)-bd_dom_sf"/>
</dbReference>
<dbReference type="EMBL" id="JAFELM010000013">
    <property type="protein sequence ID" value="MBM6616437.1"/>
    <property type="molecule type" value="Genomic_DNA"/>
</dbReference>
<keyword evidence="3" id="KW-0520">NAD</keyword>
<comment type="similarity">
    <text evidence="1 4">Belongs to the D-isomer specific 2-hydroxyacid dehydrogenase family.</text>
</comment>
<accession>A0ABS2DDB3</accession>
<organism evidence="7 8">
    <name type="scientific">Bacillus suaedaesalsae</name>
    <dbReference type="NCBI Taxonomy" id="2810349"/>
    <lineage>
        <taxon>Bacteria</taxon>
        <taxon>Bacillati</taxon>
        <taxon>Bacillota</taxon>
        <taxon>Bacilli</taxon>
        <taxon>Bacillales</taxon>
        <taxon>Bacillaceae</taxon>
        <taxon>Bacillus</taxon>
    </lineage>
</organism>
<dbReference type="PANTHER" id="PTHR43333">
    <property type="entry name" value="2-HACID_DH_C DOMAIN-CONTAINING PROTEIN"/>
    <property type="match status" value="1"/>
</dbReference>
<keyword evidence="2 4" id="KW-0560">Oxidoreductase</keyword>
<dbReference type="InterPro" id="IPR006139">
    <property type="entry name" value="D-isomer_2_OHA_DH_cat_dom"/>
</dbReference>
<reference evidence="7 8" key="1">
    <citation type="submission" date="2021-02" db="EMBL/GenBank/DDBJ databases">
        <title>Bacillus sp. RD4P76, an endophyte from a halophyte.</title>
        <authorList>
            <person name="Sun J.-Q."/>
        </authorList>
    </citation>
    <scope>NUCLEOTIDE SEQUENCE [LARGE SCALE GENOMIC DNA]</scope>
    <source>
        <strain evidence="7 8">RD4P76</strain>
    </source>
</reference>
<proteinExistence type="inferred from homology"/>
<evidence type="ECO:0000259" key="6">
    <source>
        <dbReference type="Pfam" id="PF02826"/>
    </source>
</evidence>